<dbReference type="GO" id="GO:0008941">
    <property type="term" value="F:nitric oxide dioxygenase NAD(P)H activity"/>
    <property type="evidence" value="ECO:0007669"/>
    <property type="project" value="TreeGrafter"/>
</dbReference>
<keyword evidence="7" id="KW-0675">Receptor</keyword>
<evidence type="ECO:0000313" key="7">
    <source>
        <dbReference type="EMBL" id="OUL59061.1"/>
    </source>
</evidence>
<sequence>MTPVQVELVQSSWEKVVPIAKQAADLFYGRLFELNPQLKRLFKDDIDEQGKKLMQILTTVVRGLKQFDRLEMAVWQLGRRHQVYRIAPEDFNTVAEALLWTLEQGLQRAFTPDVKQAWVEAHTIVASVMQAGMSYDYANFDKWKAAQSMD</sequence>
<gene>
    <name evidence="7" type="ORF">B1199_01905</name>
</gene>
<proteinExistence type="inferred from homology"/>
<comment type="similarity">
    <text evidence="5">Belongs to the globin family.</text>
</comment>
<feature type="domain" description="Globin" evidence="6">
    <location>
        <begin position="1"/>
        <end position="134"/>
    </location>
</feature>
<accession>A0A244CTZ1</accession>
<keyword evidence="5" id="KW-0813">Transport</keyword>
<dbReference type="InterPro" id="IPR000971">
    <property type="entry name" value="Globin"/>
</dbReference>
<keyword evidence="4" id="KW-0408">Iron</keyword>
<keyword evidence="8" id="KW-1185">Reference proteome</keyword>
<dbReference type="RefSeq" id="WP_086742453.1">
    <property type="nucleotide sequence ID" value="NZ_MWPV01000001.1"/>
</dbReference>
<dbReference type="InterPro" id="IPR009050">
    <property type="entry name" value="Globin-like_sf"/>
</dbReference>
<name>A0A244CTZ1_PSEDV</name>
<keyword evidence="3" id="KW-0479">Metal-binding</keyword>
<dbReference type="PANTHER" id="PTHR43396:SF3">
    <property type="entry name" value="FLAVOHEMOPROTEIN"/>
    <property type="match status" value="1"/>
</dbReference>
<evidence type="ECO:0000259" key="6">
    <source>
        <dbReference type="PROSITE" id="PS01033"/>
    </source>
</evidence>
<dbReference type="GO" id="GO:0071949">
    <property type="term" value="F:FAD binding"/>
    <property type="evidence" value="ECO:0007669"/>
    <property type="project" value="TreeGrafter"/>
</dbReference>
<dbReference type="GO" id="GO:0046872">
    <property type="term" value="F:metal ion binding"/>
    <property type="evidence" value="ECO:0007669"/>
    <property type="project" value="UniProtKB-KW"/>
</dbReference>
<dbReference type="SUPFAM" id="SSF46458">
    <property type="entry name" value="Globin-like"/>
    <property type="match status" value="1"/>
</dbReference>
<organism evidence="7 8">
    <name type="scientific">Pseudoalteromonas ulvae</name>
    <dbReference type="NCBI Taxonomy" id="107327"/>
    <lineage>
        <taxon>Bacteria</taxon>
        <taxon>Pseudomonadati</taxon>
        <taxon>Pseudomonadota</taxon>
        <taxon>Gammaproteobacteria</taxon>
        <taxon>Alteromonadales</taxon>
        <taxon>Pseudoalteromonadaceae</taxon>
        <taxon>Pseudoalteromonas</taxon>
    </lineage>
</organism>
<dbReference type="Proteomes" id="UP000194841">
    <property type="component" value="Unassembled WGS sequence"/>
</dbReference>
<comment type="caution">
    <text evidence="7">The sequence shown here is derived from an EMBL/GenBank/DDBJ whole genome shotgun (WGS) entry which is preliminary data.</text>
</comment>
<dbReference type="GO" id="GO:0005344">
    <property type="term" value="F:oxygen carrier activity"/>
    <property type="evidence" value="ECO:0007669"/>
    <property type="project" value="UniProtKB-KW"/>
</dbReference>
<dbReference type="CDD" id="cd12131">
    <property type="entry name" value="HGbI-like"/>
    <property type="match status" value="1"/>
</dbReference>
<evidence type="ECO:0000256" key="2">
    <source>
        <dbReference type="ARBA" id="ARBA00022621"/>
    </source>
</evidence>
<dbReference type="OrthoDB" id="9801223at2"/>
<dbReference type="GO" id="GO:0046210">
    <property type="term" value="P:nitric oxide catabolic process"/>
    <property type="evidence" value="ECO:0007669"/>
    <property type="project" value="TreeGrafter"/>
</dbReference>
<dbReference type="InterPro" id="IPR012292">
    <property type="entry name" value="Globin/Proto"/>
</dbReference>
<evidence type="ECO:0000256" key="4">
    <source>
        <dbReference type="ARBA" id="ARBA00023004"/>
    </source>
</evidence>
<dbReference type="AlphaFoldDB" id="A0A244CTZ1"/>
<evidence type="ECO:0000256" key="3">
    <source>
        <dbReference type="ARBA" id="ARBA00022723"/>
    </source>
</evidence>
<dbReference type="EMBL" id="MWPV01000001">
    <property type="protein sequence ID" value="OUL59061.1"/>
    <property type="molecule type" value="Genomic_DNA"/>
</dbReference>
<evidence type="ECO:0000256" key="5">
    <source>
        <dbReference type="RuleBase" id="RU000356"/>
    </source>
</evidence>
<keyword evidence="2 5" id="KW-0561">Oxygen transport</keyword>
<dbReference type="GO" id="GO:0019825">
    <property type="term" value="F:oxygen binding"/>
    <property type="evidence" value="ECO:0007669"/>
    <property type="project" value="InterPro"/>
</dbReference>
<protein>
    <submittedName>
        <fullName evidence="7">Hemin receptor</fullName>
    </submittedName>
</protein>
<dbReference type="Pfam" id="PF00042">
    <property type="entry name" value="Globin"/>
    <property type="match status" value="1"/>
</dbReference>
<dbReference type="PROSITE" id="PS01033">
    <property type="entry name" value="GLOBIN"/>
    <property type="match status" value="1"/>
</dbReference>
<dbReference type="PANTHER" id="PTHR43396">
    <property type="entry name" value="FLAVOHEMOPROTEIN"/>
    <property type="match status" value="1"/>
</dbReference>
<reference evidence="7 8" key="1">
    <citation type="submission" date="2017-02" db="EMBL/GenBank/DDBJ databases">
        <title>Pseudoalteromonas ulvae TC14 Genome.</title>
        <authorList>
            <person name="Molmeret M."/>
        </authorList>
    </citation>
    <scope>NUCLEOTIDE SEQUENCE [LARGE SCALE GENOMIC DNA]</scope>
    <source>
        <strain evidence="7">TC14</strain>
    </source>
</reference>
<dbReference type="GO" id="GO:0020037">
    <property type="term" value="F:heme binding"/>
    <property type="evidence" value="ECO:0007669"/>
    <property type="project" value="InterPro"/>
</dbReference>
<dbReference type="Gene3D" id="1.10.490.10">
    <property type="entry name" value="Globins"/>
    <property type="match status" value="1"/>
</dbReference>
<evidence type="ECO:0000256" key="1">
    <source>
        <dbReference type="ARBA" id="ARBA00022617"/>
    </source>
</evidence>
<evidence type="ECO:0000313" key="8">
    <source>
        <dbReference type="Proteomes" id="UP000194841"/>
    </source>
</evidence>
<dbReference type="GO" id="GO:0071500">
    <property type="term" value="P:cellular response to nitrosative stress"/>
    <property type="evidence" value="ECO:0007669"/>
    <property type="project" value="TreeGrafter"/>
</dbReference>
<keyword evidence="1 5" id="KW-0349">Heme</keyword>